<organism evidence="8 9">
    <name type="scientific">Actinopolyspora saharensis</name>
    <dbReference type="NCBI Taxonomy" id="995062"/>
    <lineage>
        <taxon>Bacteria</taxon>
        <taxon>Bacillati</taxon>
        <taxon>Actinomycetota</taxon>
        <taxon>Actinomycetes</taxon>
        <taxon>Actinopolysporales</taxon>
        <taxon>Actinopolysporaceae</taxon>
        <taxon>Actinopolyspora</taxon>
    </lineage>
</organism>
<reference evidence="9" key="1">
    <citation type="submission" date="2016-10" db="EMBL/GenBank/DDBJ databases">
        <authorList>
            <person name="Varghese N."/>
            <person name="Submissions S."/>
        </authorList>
    </citation>
    <scope>NUCLEOTIDE SEQUENCE [LARGE SCALE GENOMIC DNA]</scope>
    <source>
        <strain evidence="9">DSM 45459</strain>
    </source>
</reference>
<keyword evidence="3" id="KW-0285">Flavoprotein</keyword>
<name>A0A1H1FBN8_9ACTN</name>
<proteinExistence type="inferred from homology"/>
<evidence type="ECO:0000313" key="8">
    <source>
        <dbReference type="EMBL" id="SDQ97866.1"/>
    </source>
</evidence>
<sequence>MIPSPDRPEDSADVRGKHESHTARRGRPNHTETLAAFRTTGSRGKEHTMIDETELTDLTTRAEGPVLVPGGEEYEQELSGFQTAYHHRPAVIVGARTSRDVELAVTFAIKHDLPVAVQATGHGVTVLDEGGVLVTSRRMTGVSVDARNRTARIESGTQWKDVVASTVPHGLAPLSGSAPHTGVVGYTLGGGIGLLGREFGYAADHVRSLDVVGADGVLRHVTPDGDPDLFWALLGGRDNFGIVTALEMELLPVQRLYGGGIYYDAADAEAVFAHFREWTSTAPETITSSVGMIEYPPIPVFPEPLRGRHVVHVRFATTDLESGPDMIRSWRDVATPVFEHLGELGYDEVGSIYREPDFAHSFFGNNVLLGELDPAVLNSVLELAGRTAPVGCIVDLRHLGGAMSRPPRVPNAVPFREAQYILRVLSAVDEDSEETVRAAHQRVYEAVAPWTVGRSLNFVYGRRTEDEFVNEVYDADTLHRLAKLKNRYDPHNVFRRNQNIRPEA</sequence>
<dbReference type="Pfam" id="PF01565">
    <property type="entry name" value="FAD_binding_4"/>
    <property type="match status" value="1"/>
</dbReference>
<evidence type="ECO:0000256" key="2">
    <source>
        <dbReference type="ARBA" id="ARBA00005466"/>
    </source>
</evidence>
<feature type="compositionally biased region" description="Basic and acidic residues" evidence="6">
    <location>
        <begin position="1"/>
        <end position="22"/>
    </location>
</feature>
<dbReference type="SUPFAM" id="SSF55103">
    <property type="entry name" value="FAD-linked oxidases, C-terminal domain"/>
    <property type="match status" value="1"/>
</dbReference>
<keyword evidence="5" id="KW-0560">Oxidoreductase</keyword>
<dbReference type="Gene3D" id="3.30.465.10">
    <property type="match status" value="1"/>
</dbReference>
<dbReference type="Gene3D" id="3.30.43.10">
    <property type="entry name" value="Uridine Diphospho-n-acetylenolpyruvylglucosamine Reductase, domain 2"/>
    <property type="match status" value="1"/>
</dbReference>
<feature type="domain" description="FAD-binding PCMH-type" evidence="7">
    <location>
        <begin position="85"/>
        <end position="253"/>
    </location>
</feature>
<dbReference type="Gene3D" id="3.40.462.20">
    <property type="match status" value="1"/>
</dbReference>
<keyword evidence="9" id="KW-1185">Reference proteome</keyword>
<evidence type="ECO:0000313" key="9">
    <source>
        <dbReference type="Proteomes" id="UP000199301"/>
    </source>
</evidence>
<evidence type="ECO:0000256" key="4">
    <source>
        <dbReference type="ARBA" id="ARBA00022827"/>
    </source>
</evidence>
<keyword evidence="4" id="KW-0274">FAD</keyword>
<dbReference type="GO" id="GO:0016491">
    <property type="term" value="F:oxidoreductase activity"/>
    <property type="evidence" value="ECO:0007669"/>
    <property type="project" value="UniProtKB-KW"/>
</dbReference>
<protein>
    <submittedName>
        <fullName evidence="8">FAD/FMN-containing dehydrogenase</fullName>
    </submittedName>
</protein>
<accession>A0A1H1FBN8</accession>
<dbReference type="InterPro" id="IPR016167">
    <property type="entry name" value="FAD-bd_PCMH_sub1"/>
</dbReference>
<dbReference type="InterPro" id="IPR006093">
    <property type="entry name" value="Oxy_OxRdtase_FAD_BS"/>
</dbReference>
<gene>
    <name evidence="8" type="ORF">SAMN04489718_2932</name>
</gene>
<comment type="cofactor">
    <cofactor evidence="1">
        <name>FAD</name>
        <dbReference type="ChEBI" id="CHEBI:57692"/>
    </cofactor>
</comment>
<comment type="similarity">
    <text evidence="2">Belongs to the oxygen-dependent FAD-linked oxidoreductase family.</text>
</comment>
<evidence type="ECO:0000256" key="1">
    <source>
        <dbReference type="ARBA" id="ARBA00001974"/>
    </source>
</evidence>
<evidence type="ECO:0000256" key="5">
    <source>
        <dbReference type="ARBA" id="ARBA00023002"/>
    </source>
</evidence>
<dbReference type="InterPro" id="IPR012951">
    <property type="entry name" value="BBE"/>
</dbReference>
<dbReference type="Proteomes" id="UP000199301">
    <property type="component" value="Unassembled WGS sequence"/>
</dbReference>
<dbReference type="InterPro" id="IPR036318">
    <property type="entry name" value="FAD-bd_PCMH-like_sf"/>
</dbReference>
<dbReference type="InterPro" id="IPR016169">
    <property type="entry name" value="FAD-bd_PCMH_sub2"/>
</dbReference>
<feature type="region of interest" description="Disordered" evidence="6">
    <location>
        <begin position="1"/>
        <end position="30"/>
    </location>
</feature>
<dbReference type="InterPro" id="IPR016166">
    <property type="entry name" value="FAD-bd_PCMH"/>
</dbReference>
<evidence type="ECO:0000256" key="6">
    <source>
        <dbReference type="SAM" id="MobiDB-lite"/>
    </source>
</evidence>
<dbReference type="STRING" id="995062.SAMN04489718_2932"/>
<dbReference type="AlphaFoldDB" id="A0A1H1FBN8"/>
<dbReference type="EMBL" id="FNKO01000002">
    <property type="protein sequence ID" value="SDQ97866.1"/>
    <property type="molecule type" value="Genomic_DNA"/>
</dbReference>
<dbReference type="InterPro" id="IPR006094">
    <property type="entry name" value="Oxid_FAD_bind_N"/>
</dbReference>
<dbReference type="PROSITE" id="PS00862">
    <property type="entry name" value="OX2_COVAL_FAD"/>
    <property type="match status" value="1"/>
</dbReference>
<dbReference type="PANTHER" id="PTHR42973:SF39">
    <property type="entry name" value="FAD-BINDING PCMH-TYPE DOMAIN-CONTAINING PROTEIN"/>
    <property type="match status" value="1"/>
</dbReference>
<dbReference type="Pfam" id="PF08031">
    <property type="entry name" value="BBE"/>
    <property type="match status" value="1"/>
</dbReference>
<dbReference type="GO" id="GO:0071949">
    <property type="term" value="F:FAD binding"/>
    <property type="evidence" value="ECO:0007669"/>
    <property type="project" value="InterPro"/>
</dbReference>
<dbReference type="SUPFAM" id="SSF56176">
    <property type="entry name" value="FAD-binding/transporter-associated domain-like"/>
    <property type="match status" value="1"/>
</dbReference>
<dbReference type="PANTHER" id="PTHR42973">
    <property type="entry name" value="BINDING OXIDOREDUCTASE, PUTATIVE (AFU_ORTHOLOGUE AFUA_1G17690)-RELATED"/>
    <property type="match status" value="1"/>
</dbReference>
<dbReference type="InterPro" id="IPR050416">
    <property type="entry name" value="FAD-linked_Oxidoreductase"/>
</dbReference>
<evidence type="ECO:0000259" key="7">
    <source>
        <dbReference type="PROSITE" id="PS51387"/>
    </source>
</evidence>
<dbReference type="PROSITE" id="PS51387">
    <property type="entry name" value="FAD_PCMH"/>
    <property type="match status" value="1"/>
</dbReference>
<evidence type="ECO:0000256" key="3">
    <source>
        <dbReference type="ARBA" id="ARBA00022630"/>
    </source>
</evidence>
<dbReference type="InterPro" id="IPR016164">
    <property type="entry name" value="FAD-linked_Oxase-like_C"/>
</dbReference>